<evidence type="ECO:0000256" key="2">
    <source>
        <dbReference type="ARBA" id="ARBA00022801"/>
    </source>
</evidence>
<dbReference type="InterPro" id="IPR050563">
    <property type="entry name" value="4-hydroxybenzoyl-CoA_TE"/>
</dbReference>
<dbReference type="Pfam" id="PF13279">
    <property type="entry name" value="4HBT_2"/>
    <property type="match status" value="1"/>
</dbReference>
<keyword evidence="4" id="KW-1185">Reference proteome</keyword>
<gene>
    <name evidence="3" type="ORF">RM544_06725</name>
</gene>
<dbReference type="EC" id="3.1.2.-" evidence="3"/>
<sequence length="135" mass="15947">MLSIKFDVRFYETDALQHVSNTVLVGWFETARLPIFRYFTPELDLQNWPLILANYNVDFLEQIYLSPEVEVKTWVSRIGNSSFEVYQEVWQNQQRKAKGTTTLVRFDYQTKKATPIADEVRAMLSEHLIDLSEHK</sequence>
<dbReference type="AlphaFoldDB" id="A0AAW8R2Z0"/>
<dbReference type="RefSeq" id="WP_311361000.1">
    <property type="nucleotide sequence ID" value="NZ_JAVRIE010000002.1"/>
</dbReference>
<dbReference type="Proteomes" id="UP001249020">
    <property type="component" value="Unassembled WGS sequence"/>
</dbReference>
<keyword evidence="2 3" id="KW-0378">Hydrolase</keyword>
<dbReference type="CDD" id="cd00586">
    <property type="entry name" value="4HBT"/>
    <property type="match status" value="1"/>
</dbReference>
<protein>
    <submittedName>
        <fullName evidence="3">Thioesterase family protein</fullName>
        <ecNumber evidence="3">3.1.2.-</ecNumber>
    </submittedName>
</protein>
<comment type="caution">
    <text evidence="3">The sequence shown here is derived from an EMBL/GenBank/DDBJ whole genome shotgun (WGS) entry which is preliminary data.</text>
</comment>
<evidence type="ECO:0000256" key="1">
    <source>
        <dbReference type="ARBA" id="ARBA00005953"/>
    </source>
</evidence>
<dbReference type="SUPFAM" id="SSF54637">
    <property type="entry name" value="Thioesterase/thiol ester dehydrase-isomerase"/>
    <property type="match status" value="1"/>
</dbReference>
<accession>A0AAW8R2Z0</accession>
<dbReference type="InterPro" id="IPR029069">
    <property type="entry name" value="HotDog_dom_sf"/>
</dbReference>
<proteinExistence type="inferred from homology"/>
<reference evidence="3 4" key="1">
    <citation type="submission" date="2023-09" db="EMBL/GenBank/DDBJ databases">
        <authorList>
            <person name="Rey-Velasco X."/>
        </authorList>
    </citation>
    <scope>NUCLEOTIDE SEQUENCE [LARGE SCALE GENOMIC DNA]</scope>
    <source>
        <strain evidence="3 4">W409</strain>
    </source>
</reference>
<dbReference type="EMBL" id="JAVRIE010000002">
    <property type="protein sequence ID" value="MDT0582225.1"/>
    <property type="molecule type" value="Genomic_DNA"/>
</dbReference>
<dbReference type="PANTHER" id="PTHR31793:SF27">
    <property type="entry name" value="NOVEL THIOESTERASE SUPERFAMILY DOMAIN AND SAPOSIN A-TYPE DOMAIN CONTAINING PROTEIN (0610012H03RIK)"/>
    <property type="match status" value="1"/>
</dbReference>
<evidence type="ECO:0000313" key="4">
    <source>
        <dbReference type="Proteomes" id="UP001249020"/>
    </source>
</evidence>
<dbReference type="Gene3D" id="3.10.129.10">
    <property type="entry name" value="Hotdog Thioesterase"/>
    <property type="match status" value="1"/>
</dbReference>
<name>A0AAW8R2Z0_9ALTE</name>
<dbReference type="PANTHER" id="PTHR31793">
    <property type="entry name" value="4-HYDROXYBENZOYL-COA THIOESTERASE FAMILY MEMBER"/>
    <property type="match status" value="1"/>
</dbReference>
<dbReference type="GO" id="GO:0047617">
    <property type="term" value="F:fatty acyl-CoA hydrolase activity"/>
    <property type="evidence" value="ECO:0007669"/>
    <property type="project" value="TreeGrafter"/>
</dbReference>
<comment type="similarity">
    <text evidence="1">Belongs to the 4-hydroxybenzoyl-CoA thioesterase family.</text>
</comment>
<evidence type="ECO:0000313" key="3">
    <source>
        <dbReference type="EMBL" id="MDT0582225.1"/>
    </source>
</evidence>
<organism evidence="3 4">
    <name type="scientific">Brumicola blandensis</name>
    <dbReference type="NCBI Taxonomy" id="3075611"/>
    <lineage>
        <taxon>Bacteria</taxon>
        <taxon>Pseudomonadati</taxon>
        <taxon>Pseudomonadota</taxon>
        <taxon>Gammaproteobacteria</taxon>
        <taxon>Alteromonadales</taxon>
        <taxon>Alteromonadaceae</taxon>
        <taxon>Brumicola</taxon>
    </lineage>
</organism>